<dbReference type="Pfam" id="PF08284">
    <property type="entry name" value="RVP_2"/>
    <property type="match status" value="1"/>
</dbReference>
<dbReference type="InterPro" id="IPR043502">
    <property type="entry name" value="DNA/RNA_pol_sf"/>
</dbReference>
<organism evidence="3 4">
    <name type="scientific">Vigna mungo</name>
    <name type="common">Black gram</name>
    <name type="synonym">Phaseolus mungo</name>
    <dbReference type="NCBI Taxonomy" id="3915"/>
    <lineage>
        <taxon>Eukaryota</taxon>
        <taxon>Viridiplantae</taxon>
        <taxon>Streptophyta</taxon>
        <taxon>Embryophyta</taxon>
        <taxon>Tracheophyta</taxon>
        <taxon>Spermatophyta</taxon>
        <taxon>Magnoliopsida</taxon>
        <taxon>eudicotyledons</taxon>
        <taxon>Gunneridae</taxon>
        <taxon>Pentapetalae</taxon>
        <taxon>rosids</taxon>
        <taxon>fabids</taxon>
        <taxon>Fabales</taxon>
        <taxon>Fabaceae</taxon>
        <taxon>Papilionoideae</taxon>
        <taxon>50 kb inversion clade</taxon>
        <taxon>NPAAA clade</taxon>
        <taxon>indigoferoid/millettioid clade</taxon>
        <taxon>Phaseoleae</taxon>
        <taxon>Vigna</taxon>
    </lineage>
</organism>
<dbReference type="Gene3D" id="2.40.70.10">
    <property type="entry name" value="Acid Proteases"/>
    <property type="match status" value="2"/>
</dbReference>
<dbReference type="InterPro" id="IPR043128">
    <property type="entry name" value="Rev_trsase/Diguanyl_cyclase"/>
</dbReference>
<dbReference type="InterPro" id="IPR005162">
    <property type="entry name" value="Retrotrans_gag_dom"/>
</dbReference>
<evidence type="ECO:0000256" key="1">
    <source>
        <dbReference type="SAM" id="MobiDB-lite"/>
    </source>
</evidence>
<evidence type="ECO:0000313" key="3">
    <source>
        <dbReference type="EMBL" id="WVZ05471.1"/>
    </source>
</evidence>
<dbReference type="Proteomes" id="UP001374535">
    <property type="component" value="Chromosome 6"/>
</dbReference>
<protein>
    <recommendedName>
        <fullName evidence="2">Retrotransposon gag domain-containing protein</fullName>
    </recommendedName>
</protein>
<accession>A0AAQ3N9U7</accession>
<evidence type="ECO:0000313" key="4">
    <source>
        <dbReference type="Proteomes" id="UP001374535"/>
    </source>
</evidence>
<dbReference type="InterPro" id="IPR021109">
    <property type="entry name" value="Peptidase_aspartic_dom_sf"/>
</dbReference>
<proteinExistence type="predicted"/>
<feature type="domain" description="Retrotransposon gag" evidence="2">
    <location>
        <begin position="243"/>
        <end position="331"/>
    </location>
</feature>
<gene>
    <name evidence="3" type="ORF">V8G54_018817</name>
</gene>
<dbReference type="EMBL" id="CP144695">
    <property type="protein sequence ID" value="WVZ05471.1"/>
    <property type="molecule type" value="Genomic_DNA"/>
</dbReference>
<dbReference type="SUPFAM" id="SSF50630">
    <property type="entry name" value="Acid proteases"/>
    <property type="match status" value="1"/>
</dbReference>
<evidence type="ECO:0000259" key="2">
    <source>
        <dbReference type="Pfam" id="PF03732"/>
    </source>
</evidence>
<reference evidence="3 4" key="1">
    <citation type="journal article" date="2023" name="Life. Sci Alliance">
        <title>Evolutionary insights into 3D genome organization and epigenetic landscape of Vigna mungo.</title>
        <authorList>
            <person name="Junaid A."/>
            <person name="Singh B."/>
            <person name="Bhatia S."/>
        </authorList>
    </citation>
    <scope>NUCLEOTIDE SEQUENCE [LARGE SCALE GENOMIC DNA]</scope>
    <source>
        <strain evidence="3">Urdbean</strain>
    </source>
</reference>
<sequence length="701" mass="79666">MTSEEIGNWPECFLRDDDSTSADDEIREVSEDDEIEEILNDPLPKGEYVNDSTLYKGVGGDGGHVLGIIRWDSQELALGKGCWNLLMFSVILVLTIGPTCWINISRSETMPPRKNNVQGEPASEENEAELIVGEVAKLKAVVEELVAQSLQSQTNLEKLRKDSAEQIVTLRREAVENQSKLLHLMSKFTNVNEGEKEEMGSGSVNRKKIELPPFYGEDQAGWIARAEVYFNVHETREAVWVNLAQLCMEGSTIHFFHALLNEYDELTWEDLKREMLERYGGRGEGSIYDQLAALKQIGSIEDYITSFECFIAQVPRMPDEQYFSYFTQGLKNEIRARIRSLHVTHPLSRGRMMNVARAIDVEISGRNKIWQGRGDRTPTHFDGGGKNGSKTEWGKLSVRKDWGAKNKGGRVIEEQIIFLIKNFSTENKGACVSNAVGCTLRVVMVNEEIQVECEGDEEENEERDDEDEVVAECTTLNLYFLTKGRNDQPRTMKLRGLIGEIPMLFLVDSRATHNFISRKLVEALGIKVRIDDGEFEIDAFLFDLEDMDVILGMSWLTTLGETTVEWKKQQMKIQTQQGEKLLRGVPHGDSLLISVCGVLEKRLKMEVAELGPEQQSVLNHLLQHFKDVFEEPKGLPPRRVKEHKIHLKPRQEPINVRPYRYARKITNGACVDYRALNKVTIPDKFPIPTIEELLDELHGAK</sequence>
<dbReference type="SUPFAM" id="SSF56672">
    <property type="entry name" value="DNA/RNA polymerases"/>
    <property type="match status" value="1"/>
</dbReference>
<dbReference type="PANTHER" id="PTHR15503">
    <property type="entry name" value="LDOC1 RELATED"/>
    <property type="match status" value="1"/>
</dbReference>
<feature type="region of interest" description="Disordered" evidence="1">
    <location>
        <begin position="1"/>
        <end position="25"/>
    </location>
</feature>
<keyword evidence="4" id="KW-1185">Reference proteome</keyword>
<dbReference type="Pfam" id="PF03732">
    <property type="entry name" value="Retrotrans_gag"/>
    <property type="match status" value="1"/>
</dbReference>
<dbReference type="PANTHER" id="PTHR15503:SF22">
    <property type="entry name" value="TRANSPOSON TY3-I GAG POLYPROTEIN"/>
    <property type="match status" value="1"/>
</dbReference>
<name>A0AAQ3N9U7_VIGMU</name>
<dbReference type="AlphaFoldDB" id="A0AAQ3N9U7"/>
<dbReference type="Gene3D" id="3.30.70.270">
    <property type="match status" value="1"/>
</dbReference>
<dbReference type="InterPro" id="IPR032567">
    <property type="entry name" value="RTL1-rel"/>
</dbReference>
<dbReference type="CDD" id="cd00303">
    <property type="entry name" value="retropepsin_like"/>
    <property type="match status" value="1"/>
</dbReference>